<accession>A0A183F3G1</accession>
<accession>A0A3P7TD08</accession>
<dbReference type="SUPFAM" id="SSF48726">
    <property type="entry name" value="Immunoglobulin"/>
    <property type="match status" value="1"/>
</dbReference>
<dbReference type="Pfam" id="PF13927">
    <property type="entry name" value="Ig_3"/>
    <property type="match status" value="1"/>
</dbReference>
<protein>
    <submittedName>
        <fullName evidence="4">Ig-like domain-containing protein</fullName>
    </submittedName>
</protein>
<dbReference type="EMBL" id="UZAH01000567">
    <property type="protein sequence ID" value="VDO19086.1"/>
    <property type="molecule type" value="Genomic_DNA"/>
</dbReference>
<dbReference type="OrthoDB" id="5969272at2759"/>
<sequence length="100" mass="11085">MPPGSTATIACELEEGDHLHSLVWLKNGQRIAFNDPNKIEHVVNGLKHYLVIHDTSPKDTGLYSVSISNTEFRVAHLAVNDLATASQSLRRKRISNTSLH</sequence>
<dbReference type="Gene3D" id="2.60.40.10">
    <property type="entry name" value="Immunoglobulins"/>
    <property type="match status" value="1"/>
</dbReference>
<keyword evidence="3" id="KW-1185">Reference proteome</keyword>
<dbReference type="InterPro" id="IPR013783">
    <property type="entry name" value="Ig-like_fold"/>
</dbReference>
<feature type="domain" description="Ig-like" evidence="1">
    <location>
        <begin position="1"/>
        <end position="75"/>
    </location>
</feature>
<dbReference type="Proteomes" id="UP000050761">
    <property type="component" value="Unassembled WGS sequence"/>
</dbReference>
<dbReference type="AlphaFoldDB" id="A0A183F3G1"/>
<evidence type="ECO:0000259" key="1">
    <source>
        <dbReference type="PROSITE" id="PS50835"/>
    </source>
</evidence>
<dbReference type="InterPro" id="IPR007110">
    <property type="entry name" value="Ig-like_dom"/>
</dbReference>
<proteinExistence type="predicted"/>
<reference evidence="2 3" key="1">
    <citation type="submission" date="2018-11" db="EMBL/GenBank/DDBJ databases">
        <authorList>
            <consortium name="Pathogen Informatics"/>
        </authorList>
    </citation>
    <scope>NUCLEOTIDE SEQUENCE [LARGE SCALE GENOMIC DNA]</scope>
</reference>
<gene>
    <name evidence="2" type="ORF">HPBE_LOCUS704</name>
</gene>
<dbReference type="PROSITE" id="PS50835">
    <property type="entry name" value="IG_LIKE"/>
    <property type="match status" value="1"/>
</dbReference>
<evidence type="ECO:0000313" key="3">
    <source>
        <dbReference type="Proteomes" id="UP000050761"/>
    </source>
</evidence>
<evidence type="ECO:0000313" key="4">
    <source>
        <dbReference type="WBParaSite" id="HPBE_0000070301-mRNA-1"/>
    </source>
</evidence>
<reference evidence="4" key="2">
    <citation type="submission" date="2019-09" db="UniProtKB">
        <authorList>
            <consortium name="WormBaseParasite"/>
        </authorList>
    </citation>
    <scope>IDENTIFICATION</scope>
</reference>
<name>A0A183F3G1_HELPZ</name>
<organism evidence="3 4">
    <name type="scientific">Heligmosomoides polygyrus</name>
    <name type="common">Parasitic roundworm</name>
    <dbReference type="NCBI Taxonomy" id="6339"/>
    <lineage>
        <taxon>Eukaryota</taxon>
        <taxon>Metazoa</taxon>
        <taxon>Ecdysozoa</taxon>
        <taxon>Nematoda</taxon>
        <taxon>Chromadorea</taxon>
        <taxon>Rhabditida</taxon>
        <taxon>Rhabditina</taxon>
        <taxon>Rhabditomorpha</taxon>
        <taxon>Strongyloidea</taxon>
        <taxon>Heligmosomidae</taxon>
        <taxon>Heligmosomoides</taxon>
    </lineage>
</organism>
<dbReference type="WBParaSite" id="HPBE_0000070301-mRNA-1">
    <property type="protein sequence ID" value="HPBE_0000070301-mRNA-1"/>
    <property type="gene ID" value="HPBE_0000070301"/>
</dbReference>
<evidence type="ECO:0000313" key="2">
    <source>
        <dbReference type="EMBL" id="VDO19086.1"/>
    </source>
</evidence>
<dbReference type="InterPro" id="IPR036179">
    <property type="entry name" value="Ig-like_dom_sf"/>
</dbReference>